<gene>
    <name evidence="2" type="ORF">FSB_LOCUS40095</name>
</gene>
<organism evidence="2">
    <name type="scientific">Fagus sylvatica</name>
    <name type="common">Beechnut</name>
    <dbReference type="NCBI Taxonomy" id="28930"/>
    <lineage>
        <taxon>Eukaryota</taxon>
        <taxon>Viridiplantae</taxon>
        <taxon>Streptophyta</taxon>
        <taxon>Embryophyta</taxon>
        <taxon>Tracheophyta</taxon>
        <taxon>Spermatophyta</taxon>
        <taxon>Magnoliopsida</taxon>
        <taxon>eudicotyledons</taxon>
        <taxon>Gunneridae</taxon>
        <taxon>Pentapetalae</taxon>
        <taxon>rosids</taxon>
        <taxon>fabids</taxon>
        <taxon>Fagales</taxon>
        <taxon>Fagaceae</taxon>
        <taxon>Fagus</taxon>
    </lineage>
</organism>
<evidence type="ECO:0000256" key="1">
    <source>
        <dbReference type="SAM" id="Phobius"/>
    </source>
</evidence>
<name>A0A2N9HKE1_FAGSY</name>
<feature type="transmembrane region" description="Helical" evidence="1">
    <location>
        <begin position="33"/>
        <end position="58"/>
    </location>
</feature>
<accession>A0A2N9HKE1</accession>
<keyword evidence="1" id="KW-0472">Membrane</keyword>
<keyword evidence="1" id="KW-0812">Transmembrane</keyword>
<reference evidence="2" key="1">
    <citation type="submission" date="2018-02" db="EMBL/GenBank/DDBJ databases">
        <authorList>
            <person name="Cohen D.B."/>
            <person name="Kent A.D."/>
        </authorList>
    </citation>
    <scope>NUCLEOTIDE SEQUENCE</scope>
</reference>
<protein>
    <submittedName>
        <fullName evidence="2">Uncharacterized protein</fullName>
    </submittedName>
</protein>
<evidence type="ECO:0000313" key="2">
    <source>
        <dbReference type="EMBL" id="SPD12213.1"/>
    </source>
</evidence>
<proteinExistence type="predicted"/>
<dbReference type="EMBL" id="OIVN01003572">
    <property type="protein sequence ID" value="SPD12213.1"/>
    <property type="molecule type" value="Genomic_DNA"/>
</dbReference>
<dbReference type="AlphaFoldDB" id="A0A2N9HKE1"/>
<sequence>MLYLVGYRCFPPKVVGRSEVDSVSVVLVSTPQWVAFAPSVGLFVALYGSFLTIFVVGLPPTVIG</sequence>
<keyword evidence="1" id="KW-1133">Transmembrane helix</keyword>